<name>A0A9N9EMI6_9GLOM</name>
<feature type="non-terminal residue" evidence="1">
    <location>
        <position position="44"/>
    </location>
</feature>
<reference evidence="1" key="1">
    <citation type="submission" date="2021-06" db="EMBL/GenBank/DDBJ databases">
        <authorList>
            <person name="Kallberg Y."/>
            <person name="Tangrot J."/>
            <person name="Rosling A."/>
        </authorList>
    </citation>
    <scope>NUCLEOTIDE SEQUENCE</scope>
    <source>
        <strain evidence="1">BR232B</strain>
    </source>
</reference>
<evidence type="ECO:0000313" key="1">
    <source>
        <dbReference type="EMBL" id="CAG8680529.1"/>
    </source>
</evidence>
<keyword evidence="2" id="KW-1185">Reference proteome</keyword>
<protein>
    <submittedName>
        <fullName evidence="1">8188_t:CDS:1</fullName>
    </submittedName>
</protein>
<gene>
    <name evidence="1" type="ORF">PBRASI_LOCUS11781</name>
</gene>
<proteinExistence type="predicted"/>
<comment type="caution">
    <text evidence="1">The sequence shown here is derived from an EMBL/GenBank/DDBJ whole genome shotgun (WGS) entry which is preliminary data.</text>
</comment>
<sequence length="44" mass="4792">ISLCGAILYPVTIIDIVGYCVQLERGVAETSFSDICFFTSSKCK</sequence>
<feature type="non-terminal residue" evidence="1">
    <location>
        <position position="1"/>
    </location>
</feature>
<evidence type="ECO:0000313" key="2">
    <source>
        <dbReference type="Proteomes" id="UP000789739"/>
    </source>
</evidence>
<accession>A0A9N9EMI6</accession>
<dbReference type="Proteomes" id="UP000789739">
    <property type="component" value="Unassembled WGS sequence"/>
</dbReference>
<organism evidence="1 2">
    <name type="scientific">Paraglomus brasilianum</name>
    <dbReference type="NCBI Taxonomy" id="144538"/>
    <lineage>
        <taxon>Eukaryota</taxon>
        <taxon>Fungi</taxon>
        <taxon>Fungi incertae sedis</taxon>
        <taxon>Mucoromycota</taxon>
        <taxon>Glomeromycotina</taxon>
        <taxon>Glomeromycetes</taxon>
        <taxon>Paraglomerales</taxon>
        <taxon>Paraglomeraceae</taxon>
        <taxon>Paraglomus</taxon>
    </lineage>
</organism>
<dbReference type="AlphaFoldDB" id="A0A9N9EMI6"/>
<dbReference type="EMBL" id="CAJVPI010006854">
    <property type="protein sequence ID" value="CAG8680529.1"/>
    <property type="molecule type" value="Genomic_DNA"/>
</dbReference>